<dbReference type="InterPro" id="IPR038765">
    <property type="entry name" value="Papain-like_cys_pep_sf"/>
</dbReference>
<reference evidence="8" key="3">
    <citation type="submission" date="2015-04" db="UniProtKB">
        <authorList>
            <consortium name="EnsemblPlants"/>
        </authorList>
    </citation>
    <scope>IDENTIFICATION</scope>
</reference>
<dbReference type="SUPFAM" id="SSF54001">
    <property type="entry name" value="Cysteine proteinases"/>
    <property type="match status" value="1"/>
</dbReference>
<dbReference type="Gramene" id="LPERR08G18030.1">
    <property type="protein sequence ID" value="LPERR08G18030.1"/>
    <property type="gene ID" value="LPERR08G18030"/>
</dbReference>
<dbReference type="InterPro" id="IPR001394">
    <property type="entry name" value="Peptidase_C19_UCH"/>
</dbReference>
<evidence type="ECO:0000256" key="5">
    <source>
        <dbReference type="SAM" id="MobiDB-lite"/>
    </source>
</evidence>
<feature type="region of interest" description="Disordered" evidence="5">
    <location>
        <begin position="180"/>
        <end position="211"/>
    </location>
</feature>
<dbReference type="PROSITE" id="PS50271">
    <property type="entry name" value="ZF_UBP"/>
    <property type="match status" value="1"/>
</dbReference>
<dbReference type="PROSITE" id="PS50235">
    <property type="entry name" value="USP_3"/>
    <property type="match status" value="1"/>
</dbReference>
<dbReference type="HOGENOM" id="CLU_005952_0_0_1"/>
<evidence type="ECO:0000256" key="4">
    <source>
        <dbReference type="PROSITE-ProRule" id="PRU00502"/>
    </source>
</evidence>
<dbReference type="eggNOG" id="KOG1873">
    <property type="taxonomic scope" value="Eukaryota"/>
</dbReference>
<evidence type="ECO:0008006" key="10">
    <source>
        <dbReference type="Google" id="ProtNLM"/>
    </source>
</evidence>
<dbReference type="GO" id="GO:0004843">
    <property type="term" value="F:cysteine-type deubiquitinase activity"/>
    <property type="evidence" value="ECO:0007669"/>
    <property type="project" value="InterPro"/>
</dbReference>
<reference evidence="9" key="2">
    <citation type="submission" date="2013-12" db="EMBL/GenBank/DDBJ databases">
        <authorList>
            <person name="Yu Y."/>
            <person name="Lee S."/>
            <person name="de Baynast K."/>
            <person name="Wissotski M."/>
            <person name="Liu L."/>
            <person name="Talag J."/>
            <person name="Goicoechea J."/>
            <person name="Angelova A."/>
            <person name="Jetty R."/>
            <person name="Kudrna D."/>
            <person name="Golser W."/>
            <person name="Rivera L."/>
            <person name="Zhang J."/>
            <person name="Wing R."/>
        </authorList>
    </citation>
    <scope>NUCLEOTIDE SEQUENCE</scope>
</reference>
<evidence type="ECO:0000259" key="6">
    <source>
        <dbReference type="PROSITE" id="PS50235"/>
    </source>
</evidence>
<feature type="domain" description="UBP-type" evidence="7">
    <location>
        <begin position="347"/>
        <end position="461"/>
    </location>
</feature>
<evidence type="ECO:0000256" key="2">
    <source>
        <dbReference type="ARBA" id="ARBA00022771"/>
    </source>
</evidence>
<dbReference type="EnsemblPlants" id="LPERR08G18030.1">
    <property type="protein sequence ID" value="LPERR08G18030.1"/>
    <property type="gene ID" value="LPERR08G18030"/>
</dbReference>
<evidence type="ECO:0000259" key="7">
    <source>
        <dbReference type="PROSITE" id="PS50271"/>
    </source>
</evidence>
<dbReference type="GO" id="GO:0005829">
    <property type="term" value="C:cytosol"/>
    <property type="evidence" value="ECO:0007669"/>
    <property type="project" value="TreeGrafter"/>
</dbReference>
<dbReference type="GO" id="GO:0005634">
    <property type="term" value="C:nucleus"/>
    <property type="evidence" value="ECO:0007669"/>
    <property type="project" value="TreeGrafter"/>
</dbReference>
<dbReference type="InterPro" id="IPR028889">
    <property type="entry name" value="USP"/>
</dbReference>
<accession>A0A0D9XA12</accession>
<dbReference type="PANTHER" id="PTHR24006">
    <property type="entry name" value="UBIQUITIN CARBOXYL-TERMINAL HYDROLASE"/>
    <property type="match status" value="1"/>
</dbReference>
<proteinExistence type="predicted"/>
<dbReference type="AlphaFoldDB" id="A0A0D9XA12"/>
<dbReference type="InterPro" id="IPR001607">
    <property type="entry name" value="Znf_UBP"/>
</dbReference>
<reference evidence="8 9" key="1">
    <citation type="submission" date="2012-08" db="EMBL/GenBank/DDBJ databases">
        <title>Oryza genome evolution.</title>
        <authorList>
            <person name="Wing R.A."/>
        </authorList>
    </citation>
    <scope>NUCLEOTIDE SEQUENCE</scope>
</reference>
<evidence type="ECO:0000313" key="9">
    <source>
        <dbReference type="Proteomes" id="UP000032180"/>
    </source>
</evidence>
<evidence type="ECO:0000256" key="3">
    <source>
        <dbReference type="ARBA" id="ARBA00022833"/>
    </source>
</evidence>
<feature type="domain" description="USP" evidence="6">
    <location>
        <begin position="475"/>
        <end position="982"/>
    </location>
</feature>
<dbReference type="GO" id="GO:0016579">
    <property type="term" value="P:protein deubiquitination"/>
    <property type="evidence" value="ECO:0007669"/>
    <property type="project" value="InterPro"/>
</dbReference>
<keyword evidence="9" id="KW-1185">Reference proteome</keyword>
<keyword evidence="1" id="KW-0479">Metal-binding</keyword>
<feature type="region of interest" description="Disordered" evidence="5">
    <location>
        <begin position="633"/>
        <end position="666"/>
    </location>
</feature>
<name>A0A0D9XA12_9ORYZ</name>
<dbReference type="Pfam" id="PF00443">
    <property type="entry name" value="UCH"/>
    <property type="match status" value="1"/>
</dbReference>
<dbReference type="PANTHER" id="PTHR24006:SF807">
    <property type="entry name" value="OS08G0527100 PROTEIN"/>
    <property type="match status" value="1"/>
</dbReference>
<evidence type="ECO:0000256" key="1">
    <source>
        <dbReference type="ARBA" id="ARBA00022723"/>
    </source>
</evidence>
<dbReference type="CDD" id="cd02667">
    <property type="entry name" value="Peptidase_C19K"/>
    <property type="match status" value="1"/>
</dbReference>
<dbReference type="GO" id="GO:0008270">
    <property type="term" value="F:zinc ion binding"/>
    <property type="evidence" value="ECO:0007669"/>
    <property type="project" value="UniProtKB-KW"/>
</dbReference>
<dbReference type="InterPro" id="IPR050164">
    <property type="entry name" value="Peptidase_C19"/>
</dbReference>
<dbReference type="Gene3D" id="3.90.70.10">
    <property type="entry name" value="Cysteine proteinases"/>
    <property type="match status" value="2"/>
</dbReference>
<dbReference type="STRING" id="77586.A0A0D9XA12"/>
<dbReference type="Proteomes" id="UP000032180">
    <property type="component" value="Chromosome 8"/>
</dbReference>
<keyword evidence="2 4" id="KW-0863">Zinc-finger</keyword>
<organism evidence="8 9">
    <name type="scientific">Leersia perrieri</name>
    <dbReference type="NCBI Taxonomy" id="77586"/>
    <lineage>
        <taxon>Eukaryota</taxon>
        <taxon>Viridiplantae</taxon>
        <taxon>Streptophyta</taxon>
        <taxon>Embryophyta</taxon>
        <taxon>Tracheophyta</taxon>
        <taxon>Spermatophyta</taxon>
        <taxon>Magnoliopsida</taxon>
        <taxon>Liliopsida</taxon>
        <taxon>Poales</taxon>
        <taxon>Poaceae</taxon>
        <taxon>BOP clade</taxon>
        <taxon>Oryzoideae</taxon>
        <taxon>Oryzeae</taxon>
        <taxon>Oryzinae</taxon>
        <taxon>Leersia</taxon>
    </lineage>
</organism>
<dbReference type="SUPFAM" id="SSF57850">
    <property type="entry name" value="RING/U-box"/>
    <property type="match status" value="2"/>
</dbReference>
<feature type="compositionally biased region" description="Basic and acidic residues" evidence="5">
    <location>
        <begin position="650"/>
        <end position="663"/>
    </location>
</feature>
<protein>
    <recommendedName>
        <fullName evidence="10">Ubiquitinyl hydrolase 1</fullName>
    </recommendedName>
</protein>
<evidence type="ECO:0000313" key="8">
    <source>
        <dbReference type="EnsemblPlants" id="LPERR08G18030.1"/>
    </source>
</evidence>
<sequence length="984" mass="108286">MKTEGDILKLSCGENELPSCSIANKKPECLEGAQADVSGCHPAEKLSNLLSGQCQNASIEDQGRGKEINLGQIAHQVEENQNDRHDRNEVAIQTHLISKLPVVRGWKAKIPPPRHWSPTNNLSLPFRSPNPLPSLRGFSNFLSASSSSRDAAAAMLDPPTPRVLRSCGGGVMGEESAMARETGNGRIPQKSPYLKPPPAEVNNPEQKAAAAAAPTTNIDERICAHLAPFKNDFPRFISGVRSASKCAPRCAHYLCENKVEKGSILVCIYCMLHFCIGDGTKDKPQGHARWHANLEQHCVGALLSDPGTLYCFLCECTLHLDVSNMQQRQHVSCDKEEISCSSSRNVRKCTHACDKDDVATIVQLIESTVDAPMCDEEMCQITDGHNMMMCLECNWYYCIGGPANKANPQGHIRQHAFLEWHWFALWYDDPYAGYCFACEDSVIIGGKESKEGLTVNGKANCHAPGSANGDDCVIREILNPGNTCYMNALLRCLLVLGKLQARMFGPDVPLGILGTILRGLFVDTNSASHARGLLNPKLLLACVRRFDSWFIGTSMQDSHELLCCLRDKLNEEEKIIRPPKMKKVASTSVAPRSTIIDSIFGGQLSVTTSCKCCLLKSYSCDVFYDLSVPLPPKGTPSKRVPASPPQNKVTSEDKGKTQSHDIVNDEAEDINSLASIEECLELHMKAEIKEWTCENCSKVAQKASTTSGKDGEQMISTNVNRTLDGDQAEQSDCETCQSEQSSNLIRLAVECSSSTSQPHGSDVQHQVIPAVDIKTNGDTSGISCVEKNLSSCSIADKKSECFEGVQEDVSSCRLAEKQDNLLSRQYKNISIQDQGRRKQVNLGHNARQVEENQDDWQDRNESAIQTRLISKLPPVLVIQLKRSLGPLEVSEHVSFKEILDVEPFMDPSSEDKISSGYRLVGVVEHRGLGNDIGNCVAYVRANHQQRGSGSSSWFCATEFDVNEISLEEVLKCKAYLLFYERMEG</sequence>
<keyword evidence="3" id="KW-0862">Zinc</keyword>